<feature type="binding site" evidence="3">
    <location>
        <position position="106"/>
    </location>
    <ligand>
        <name>substrate</name>
    </ligand>
</feature>
<feature type="binding site" evidence="3">
    <location>
        <position position="202"/>
    </location>
    <ligand>
        <name>a divalent metal cation</name>
        <dbReference type="ChEBI" id="CHEBI:60240"/>
    </ligand>
</feature>
<feature type="domain" description="SMP-30/Gluconolactonase/LRE-like region" evidence="4">
    <location>
        <begin position="19"/>
        <end position="260"/>
    </location>
</feature>
<comment type="similarity">
    <text evidence="1">Belongs to the SMP-30/CGR1 family.</text>
</comment>
<evidence type="ECO:0000256" key="3">
    <source>
        <dbReference type="PIRSR" id="PIRSR605511-2"/>
    </source>
</evidence>
<dbReference type="OrthoDB" id="2633250at2"/>
<evidence type="ECO:0000313" key="5">
    <source>
        <dbReference type="EMBL" id="KWV40845.1"/>
    </source>
</evidence>
<proteinExistence type="inferred from homology"/>
<dbReference type="PRINTS" id="PR01790">
    <property type="entry name" value="SMP30FAMILY"/>
</dbReference>
<dbReference type="GO" id="GO:0004341">
    <property type="term" value="F:gluconolactonase activity"/>
    <property type="evidence" value="ECO:0007669"/>
    <property type="project" value="TreeGrafter"/>
</dbReference>
<comment type="cofactor">
    <cofactor evidence="3">
        <name>Zn(2+)</name>
        <dbReference type="ChEBI" id="CHEBI:29105"/>
    </cofactor>
    <text evidence="3">Binds 1 divalent metal cation per subunit.</text>
</comment>
<feature type="active site" description="Proton donor/acceptor" evidence="2">
    <location>
        <position position="202"/>
    </location>
</feature>
<feature type="binding site" evidence="3">
    <location>
        <position position="151"/>
    </location>
    <ligand>
        <name>a divalent metal cation</name>
        <dbReference type="ChEBI" id="CHEBI:60240"/>
    </ligand>
</feature>
<dbReference type="InterPro" id="IPR011042">
    <property type="entry name" value="6-blade_b-propeller_TolB-like"/>
</dbReference>
<name>A0A109J1Y0_9HYPH</name>
<dbReference type="PANTHER" id="PTHR10907">
    <property type="entry name" value="REGUCALCIN"/>
    <property type="match status" value="1"/>
</dbReference>
<feature type="binding site" evidence="3">
    <location>
        <position position="104"/>
    </location>
    <ligand>
        <name>substrate</name>
    </ligand>
</feature>
<feature type="binding site" evidence="3">
    <location>
        <position position="21"/>
    </location>
    <ligand>
        <name>a divalent metal cation</name>
        <dbReference type="ChEBI" id="CHEBI:60240"/>
    </ligand>
</feature>
<keyword evidence="6" id="KW-1185">Reference proteome</keyword>
<dbReference type="RefSeq" id="WP_025659429.1">
    <property type="nucleotide sequence ID" value="NZ_LNCD01000145.1"/>
</dbReference>
<dbReference type="PANTHER" id="PTHR10907:SF47">
    <property type="entry name" value="REGUCALCIN"/>
    <property type="match status" value="1"/>
</dbReference>
<accession>A0A109J1Y0</accession>
<dbReference type="SUPFAM" id="SSF63829">
    <property type="entry name" value="Calcium-dependent phosphotriesterase"/>
    <property type="match status" value="1"/>
</dbReference>
<keyword evidence="3" id="KW-0862">Zinc</keyword>
<evidence type="ECO:0000259" key="4">
    <source>
        <dbReference type="Pfam" id="PF08450"/>
    </source>
</evidence>
<dbReference type="Gene3D" id="2.120.10.30">
    <property type="entry name" value="TolB, C-terminal domain"/>
    <property type="match status" value="1"/>
</dbReference>
<dbReference type="InterPro" id="IPR013658">
    <property type="entry name" value="SGL"/>
</dbReference>
<dbReference type="GO" id="GO:0005509">
    <property type="term" value="F:calcium ion binding"/>
    <property type="evidence" value="ECO:0007669"/>
    <property type="project" value="TreeGrafter"/>
</dbReference>
<gene>
    <name evidence="5" type="ORF">AS026_25360</name>
</gene>
<dbReference type="EMBL" id="LNCD01000145">
    <property type="protein sequence ID" value="KWV40845.1"/>
    <property type="molecule type" value="Genomic_DNA"/>
</dbReference>
<protein>
    <submittedName>
        <fullName evidence="5">Gluconolaconase</fullName>
    </submittedName>
</protein>
<organism evidence="5 6">
    <name type="scientific">Rhizobium altiplani</name>
    <dbReference type="NCBI Taxonomy" id="1864509"/>
    <lineage>
        <taxon>Bacteria</taxon>
        <taxon>Pseudomonadati</taxon>
        <taxon>Pseudomonadota</taxon>
        <taxon>Alphaproteobacteria</taxon>
        <taxon>Hyphomicrobiales</taxon>
        <taxon>Rhizobiaceae</taxon>
        <taxon>Rhizobium/Agrobacterium group</taxon>
        <taxon>Rhizobium</taxon>
    </lineage>
</organism>
<dbReference type="InterPro" id="IPR005511">
    <property type="entry name" value="SMP-30"/>
</dbReference>
<dbReference type="Proteomes" id="UP000068164">
    <property type="component" value="Unassembled WGS sequence"/>
</dbReference>
<dbReference type="GO" id="GO:0019853">
    <property type="term" value="P:L-ascorbic acid biosynthetic process"/>
    <property type="evidence" value="ECO:0007669"/>
    <property type="project" value="TreeGrafter"/>
</dbReference>
<dbReference type="AlphaFoldDB" id="A0A109J1Y0"/>
<reference evidence="5 6" key="1">
    <citation type="submission" date="2015-11" db="EMBL/GenBank/DDBJ databases">
        <title>Draft Genome Sequence of the Strain BR 10423 (Rhizobium sp.) isolated from nodules of Mimosa pudica.</title>
        <authorList>
            <person name="Barauna A.C."/>
            <person name="Zilli J.E."/>
            <person name="Simoes-Araujo J.L."/>
            <person name="Reis V.M."/>
            <person name="James E.K."/>
            <person name="Reis F.B.Jr."/>
            <person name="Rouws L.F."/>
            <person name="Passos S.R."/>
            <person name="Gois S.R."/>
        </authorList>
    </citation>
    <scope>NUCLEOTIDE SEQUENCE [LARGE SCALE GENOMIC DNA]</scope>
    <source>
        <strain evidence="5 6">BR10423</strain>
    </source>
</reference>
<evidence type="ECO:0000256" key="1">
    <source>
        <dbReference type="ARBA" id="ARBA00008853"/>
    </source>
</evidence>
<keyword evidence="3" id="KW-0479">Metal-binding</keyword>
<sequence>MTEIHEFAGRTLCSTNSVLGEGPTYDPDTNTVWWFNILGKELHELNLSTEEKKVHALPMMASVLARVDPDRQLLATEQGLFIRDIKSGNLTFYAALESDKPENRSNDGRTHPSGSLWIGTMSKRAESRAGAIYHVAGGRVTKIFDGISIPNSICFSPDGTMGYFTDTRISRLMRVMVDPQTGLPTGEPIVLVDTMDEPGGIDGSVVDADGYIWNARWGAGTVDRYSPDGLRIARYKVPASQPSCPAFIGTNGDRLAVTTAWEGLDEHARSMQPQAGSLLELDVTVKGVFDPVYVM</sequence>
<comment type="caution">
    <text evidence="5">The sequence shown here is derived from an EMBL/GenBank/DDBJ whole genome shotgun (WGS) entry which is preliminary data.</text>
</comment>
<evidence type="ECO:0000256" key="2">
    <source>
        <dbReference type="PIRSR" id="PIRSR605511-1"/>
    </source>
</evidence>
<dbReference type="Pfam" id="PF08450">
    <property type="entry name" value="SGL"/>
    <property type="match status" value="1"/>
</dbReference>
<evidence type="ECO:0000313" key="6">
    <source>
        <dbReference type="Proteomes" id="UP000068164"/>
    </source>
</evidence>